<dbReference type="GO" id="GO:0016491">
    <property type="term" value="F:oxidoreductase activity"/>
    <property type="evidence" value="ECO:0007669"/>
    <property type="project" value="InterPro"/>
</dbReference>
<reference evidence="4" key="1">
    <citation type="submission" date="2021-01" db="EMBL/GenBank/DDBJ databases">
        <authorList>
            <person name="Corre E."/>
            <person name="Pelletier E."/>
            <person name="Niang G."/>
            <person name="Scheremetjew M."/>
            <person name="Finn R."/>
            <person name="Kale V."/>
            <person name="Holt S."/>
            <person name="Cochrane G."/>
            <person name="Meng A."/>
            <person name="Brown T."/>
            <person name="Cohen L."/>
        </authorList>
    </citation>
    <scope>NUCLEOTIDE SEQUENCE</scope>
    <source>
        <strain evidence="4">CCMP1381</strain>
    </source>
</reference>
<evidence type="ECO:0000313" key="4">
    <source>
        <dbReference type="EMBL" id="CAD9374593.1"/>
    </source>
</evidence>
<gene>
    <name evidence="4" type="ORF">DSPE1174_LOCUS2274</name>
</gene>
<evidence type="ECO:0000259" key="3">
    <source>
        <dbReference type="Pfam" id="PF00264"/>
    </source>
</evidence>
<sequence length="694" mass="77358">MEGKMPSSLARTSSLEAFPLLKEDAPPHPVSINRRLCLLAIATGLLIAAVYHGPGFVHDTSLAASDKLESSSPSQLTVEVSNEYGIQDNFTYPFLMGREDPTEAILIEPHRDTALTVRHSCSACSHVWKFPTLRMELSGGTVVTRVNTTGTHDLILCEAHNGVSTRTRKFVVYVKYVRRELRGLTSADREEFMVAASTLWKVSTVDGRSERYGFGDKYFDIYYFAILHNDLAGNGACDFLHGTEGYAFLNAHSALNLMFERSIQAVNPRFALPYWDYVFDSETYSLPHGADNSYMNIWNSDVFTSSLYGSTDSVTGVIQDGAWAGVDVPILTQELVDNAGITGHFRKHGFGSCHGQVADVCNTKTAQELFQCNASTLHQANAFGRLRSPWNMNSGKELIRSQQLCGSPNDNQFPDCTSLTDQYVTYDSFGDYTIALQLSPHGSIHLFTGGAFGDCSDSVPALSDVFGNEDFFSQFNAKLADLTKDLWMEGLKKCPRQGSCEGKEQSECSCSCPSVDITALKHQSLFELKNTSVWKFVEPYLSTDSTSEYIDEITHLVVLSVLDTVCNTEVLLGDMYTSNSPLDVLFFSTHSNVERMFHQKMLSGTMSNLRWPSTTPVSCPGGKAKWRNLWFDYEFDDKSIDSSLLTNDQFLSMLNPLSPHHAHQMNYIFDTIDWPYCGLENNSSLPTLYIWDLE</sequence>
<feature type="domain" description="Tyrosinase copper-binding" evidence="3">
    <location>
        <begin position="222"/>
        <end position="455"/>
    </location>
</feature>
<dbReference type="PANTHER" id="PTHR11474">
    <property type="entry name" value="TYROSINASE FAMILY MEMBER"/>
    <property type="match status" value="1"/>
</dbReference>
<evidence type="ECO:0000256" key="1">
    <source>
        <dbReference type="ARBA" id="ARBA00022723"/>
    </source>
</evidence>
<dbReference type="InterPro" id="IPR050316">
    <property type="entry name" value="Tyrosinase/Hemocyanin"/>
</dbReference>
<dbReference type="SUPFAM" id="SSF48056">
    <property type="entry name" value="Di-copper centre-containing domain"/>
    <property type="match status" value="1"/>
</dbReference>
<evidence type="ECO:0000256" key="2">
    <source>
        <dbReference type="ARBA" id="ARBA00023008"/>
    </source>
</evidence>
<proteinExistence type="predicted"/>
<name>A0A7S2F5L7_9STRA</name>
<dbReference type="AlphaFoldDB" id="A0A7S2F5L7"/>
<dbReference type="Gene3D" id="1.10.1280.10">
    <property type="entry name" value="Di-copper center containing domain from catechol oxidase"/>
    <property type="match status" value="1"/>
</dbReference>
<dbReference type="GO" id="GO:0046872">
    <property type="term" value="F:metal ion binding"/>
    <property type="evidence" value="ECO:0007669"/>
    <property type="project" value="UniProtKB-KW"/>
</dbReference>
<dbReference type="InterPro" id="IPR002227">
    <property type="entry name" value="Tyrosinase_Cu-bd"/>
</dbReference>
<dbReference type="Pfam" id="PF00264">
    <property type="entry name" value="Tyrosinase"/>
    <property type="match status" value="1"/>
</dbReference>
<keyword evidence="1" id="KW-0479">Metal-binding</keyword>
<dbReference type="InterPro" id="IPR008922">
    <property type="entry name" value="Di-copper_centre_dom_sf"/>
</dbReference>
<organism evidence="4">
    <name type="scientific">Octactis speculum</name>
    <dbReference type="NCBI Taxonomy" id="3111310"/>
    <lineage>
        <taxon>Eukaryota</taxon>
        <taxon>Sar</taxon>
        <taxon>Stramenopiles</taxon>
        <taxon>Ochrophyta</taxon>
        <taxon>Dictyochophyceae</taxon>
        <taxon>Dictyochales</taxon>
        <taxon>Dictyochaceae</taxon>
        <taxon>Octactis</taxon>
    </lineage>
</organism>
<dbReference type="PANTHER" id="PTHR11474:SF126">
    <property type="entry name" value="TYROSINASE-LIKE PROTEIN TYR-1-RELATED"/>
    <property type="match status" value="1"/>
</dbReference>
<protein>
    <recommendedName>
        <fullName evidence="3">Tyrosinase copper-binding domain-containing protein</fullName>
    </recommendedName>
</protein>
<dbReference type="EMBL" id="HBGS01004415">
    <property type="protein sequence ID" value="CAD9374593.1"/>
    <property type="molecule type" value="Transcribed_RNA"/>
</dbReference>
<accession>A0A7S2F5L7</accession>
<keyword evidence="2" id="KW-0186">Copper</keyword>